<dbReference type="NCBIfam" id="NF007701">
    <property type="entry name" value="PRK10386.1"/>
    <property type="match status" value="1"/>
</dbReference>
<dbReference type="AlphaFoldDB" id="A0A2N8SNY8"/>
<dbReference type="Proteomes" id="UP000235897">
    <property type="component" value="Unassembled WGS sequence"/>
</dbReference>
<feature type="chain" id="PRO_5014692622" description="Curli production assembly/transport component CsgE" evidence="4">
    <location>
        <begin position="20"/>
        <end position="128"/>
    </location>
</feature>
<dbReference type="Pfam" id="PF10627">
    <property type="entry name" value="CsgE"/>
    <property type="match status" value="1"/>
</dbReference>
<dbReference type="RefSeq" id="WP_021206670.1">
    <property type="nucleotide sequence ID" value="NZ_CP073105.1"/>
</dbReference>
<dbReference type="OrthoDB" id="6869495at2"/>
<evidence type="ECO:0000256" key="2">
    <source>
        <dbReference type="ARBA" id="ARBA00014024"/>
    </source>
</evidence>
<organism evidence="5 6">
    <name type="scientific">Stutzerimonas stutzeri</name>
    <name type="common">Pseudomonas stutzeri</name>
    <dbReference type="NCBI Taxonomy" id="316"/>
    <lineage>
        <taxon>Bacteria</taxon>
        <taxon>Pseudomonadati</taxon>
        <taxon>Pseudomonadota</taxon>
        <taxon>Gammaproteobacteria</taxon>
        <taxon>Pseudomonadales</taxon>
        <taxon>Pseudomonadaceae</taxon>
        <taxon>Stutzerimonas</taxon>
    </lineage>
</organism>
<proteinExistence type="predicted"/>
<dbReference type="InterPro" id="IPR018900">
    <property type="entry name" value="Curli_CsgE"/>
</dbReference>
<reference evidence="5 6" key="1">
    <citation type="submission" date="2018-01" db="EMBL/GenBank/DDBJ databases">
        <title>Denitrification phenotypes of diverse strains of Pseudomonas stutzeri.</title>
        <authorList>
            <person name="Milligan D.A."/>
            <person name="Bergaust L."/>
            <person name="Bakken L.R."/>
            <person name="Frostegard A."/>
        </authorList>
    </citation>
    <scope>NUCLEOTIDE SEQUENCE [LARGE SCALE GENOMIC DNA]</scope>
    <source>
        <strain evidence="5 6">28a3</strain>
    </source>
</reference>
<evidence type="ECO:0000313" key="6">
    <source>
        <dbReference type="Proteomes" id="UP000235897"/>
    </source>
</evidence>
<evidence type="ECO:0000256" key="3">
    <source>
        <dbReference type="ARBA" id="ARBA00022729"/>
    </source>
</evidence>
<protein>
    <recommendedName>
        <fullName evidence="2">Curli production assembly/transport component CsgE</fullName>
    </recommendedName>
</protein>
<dbReference type="EMBL" id="POUW01000006">
    <property type="protein sequence ID" value="PNG04196.1"/>
    <property type="molecule type" value="Genomic_DNA"/>
</dbReference>
<comment type="function">
    <text evidence="1">May be involved in the biogenesis of curli organelles.</text>
</comment>
<gene>
    <name evidence="5" type="ORF">CXL00_15400</name>
</gene>
<comment type="caution">
    <text evidence="5">The sequence shown here is derived from an EMBL/GenBank/DDBJ whole genome shotgun (WGS) entry which is preliminary data.</text>
</comment>
<evidence type="ECO:0000256" key="1">
    <source>
        <dbReference type="ARBA" id="ARBA00003989"/>
    </source>
</evidence>
<accession>A0A2N8SNY8</accession>
<sequence>MKAACLSLMLLVGIQQAYADEAELKGFITNNTISRSGQEFYRKFCERLNDTSKLDFNLAVKERPSARWGILVWVEHNDQPLYRRFLQPNVSDMEQTAYDAADFVVEELNRRKVEALFEDTIDLAKDEL</sequence>
<name>A0A2N8SNY8_STUST</name>
<feature type="signal peptide" evidence="4">
    <location>
        <begin position="1"/>
        <end position="19"/>
    </location>
</feature>
<evidence type="ECO:0000256" key="4">
    <source>
        <dbReference type="SAM" id="SignalP"/>
    </source>
</evidence>
<evidence type="ECO:0000313" key="5">
    <source>
        <dbReference type="EMBL" id="PNG04196.1"/>
    </source>
</evidence>
<keyword evidence="3 4" id="KW-0732">Signal</keyword>